<dbReference type="Proteomes" id="UP001341840">
    <property type="component" value="Unassembled WGS sequence"/>
</dbReference>
<sequence>MRLSRGSGSSTLVPGSNTVLFQRQKVLAATRSIGGPIAIDGSQKPVLRNICSCLLKPSRIIAAASLLHTTPRRVAVPFTTKFSSPLLRPSVCSWPLLASAPRHSLHIQLRRIHSPAMANLSY</sequence>
<dbReference type="EMBL" id="JASCZI010030743">
    <property type="protein sequence ID" value="MED6124608.1"/>
    <property type="molecule type" value="Genomic_DNA"/>
</dbReference>
<reference evidence="1 2" key="1">
    <citation type="journal article" date="2023" name="Plants (Basel)">
        <title>Bridging the Gap: Combining Genomics and Transcriptomics Approaches to Understand Stylosanthes scabra, an Orphan Legume from the Brazilian Caatinga.</title>
        <authorList>
            <person name="Ferreira-Neto J.R.C."/>
            <person name="da Silva M.D."/>
            <person name="Binneck E."/>
            <person name="de Melo N.F."/>
            <person name="da Silva R.H."/>
            <person name="de Melo A.L.T.M."/>
            <person name="Pandolfi V."/>
            <person name="Bustamante F.O."/>
            <person name="Brasileiro-Vidal A.C."/>
            <person name="Benko-Iseppon A.M."/>
        </authorList>
    </citation>
    <scope>NUCLEOTIDE SEQUENCE [LARGE SCALE GENOMIC DNA]</scope>
    <source>
        <tissue evidence="1">Leaves</tissue>
    </source>
</reference>
<gene>
    <name evidence="1" type="ORF">PIB30_060470</name>
</gene>
<keyword evidence="2" id="KW-1185">Reference proteome</keyword>
<name>A0ABU6RLF7_9FABA</name>
<accession>A0ABU6RLF7</accession>
<comment type="caution">
    <text evidence="1">The sequence shown here is derived from an EMBL/GenBank/DDBJ whole genome shotgun (WGS) entry which is preliminary data.</text>
</comment>
<evidence type="ECO:0000313" key="2">
    <source>
        <dbReference type="Proteomes" id="UP001341840"/>
    </source>
</evidence>
<proteinExistence type="predicted"/>
<evidence type="ECO:0000313" key="1">
    <source>
        <dbReference type="EMBL" id="MED6124608.1"/>
    </source>
</evidence>
<protein>
    <submittedName>
        <fullName evidence="1">Uncharacterized protein</fullName>
    </submittedName>
</protein>
<organism evidence="1 2">
    <name type="scientific">Stylosanthes scabra</name>
    <dbReference type="NCBI Taxonomy" id="79078"/>
    <lineage>
        <taxon>Eukaryota</taxon>
        <taxon>Viridiplantae</taxon>
        <taxon>Streptophyta</taxon>
        <taxon>Embryophyta</taxon>
        <taxon>Tracheophyta</taxon>
        <taxon>Spermatophyta</taxon>
        <taxon>Magnoliopsida</taxon>
        <taxon>eudicotyledons</taxon>
        <taxon>Gunneridae</taxon>
        <taxon>Pentapetalae</taxon>
        <taxon>rosids</taxon>
        <taxon>fabids</taxon>
        <taxon>Fabales</taxon>
        <taxon>Fabaceae</taxon>
        <taxon>Papilionoideae</taxon>
        <taxon>50 kb inversion clade</taxon>
        <taxon>dalbergioids sensu lato</taxon>
        <taxon>Dalbergieae</taxon>
        <taxon>Pterocarpus clade</taxon>
        <taxon>Stylosanthes</taxon>
    </lineage>
</organism>